<dbReference type="Proteomes" id="UP000614811">
    <property type="component" value="Unassembled WGS sequence"/>
</dbReference>
<organism evidence="1 2">
    <name type="scientific">Arenicella chitinivorans</name>
    <dbReference type="NCBI Taxonomy" id="1329800"/>
    <lineage>
        <taxon>Bacteria</taxon>
        <taxon>Pseudomonadati</taxon>
        <taxon>Pseudomonadota</taxon>
        <taxon>Gammaproteobacteria</taxon>
        <taxon>Arenicellales</taxon>
        <taxon>Arenicellaceae</taxon>
        <taxon>Arenicella</taxon>
    </lineage>
</organism>
<dbReference type="RefSeq" id="WP_189398502.1">
    <property type="nucleotide sequence ID" value="NZ_BMXA01000001.1"/>
</dbReference>
<evidence type="ECO:0000313" key="1">
    <source>
        <dbReference type="EMBL" id="GHA00042.1"/>
    </source>
</evidence>
<sequence>MDDKEKPNFNPVLYIADGPVDKNPAHDTWLHNIDGVPKLSPERPKSGSNVARPTHQLTELGTRYVANVIKTKVDKFHNTINELSFTDDTGTLVDQLVYAPLVANSEILAFFGGKLISPGECFNLNFSTIEIHTYTYGIWAMFQSPYLPASRNRDLLPHNWVDFEHHAFPHVFCSQAKQHLVISLARYQPATKEIRLADVWVPPKHMLYLPETIESKEPNSQIFTLHGNRNSALACRDVDAVNSIKTQTILAKLDSCGKQISSSFYHSQTPTVHRSPLN</sequence>
<gene>
    <name evidence="1" type="ORF">GCM10008090_05880</name>
</gene>
<reference evidence="1" key="2">
    <citation type="submission" date="2020-09" db="EMBL/GenBank/DDBJ databases">
        <authorList>
            <person name="Sun Q."/>
            <person name="Kim S."/>
        </authorList>
    </citation>
    <scope>NUCLEOTIDE SEQUENCE</scope>
    <source>
        <strain evidence="1">KCTC 12711</strain>
    </source>
</reference>
<keyword evidence="2" id="KW-1185">Reference proteome</keyword>
<dbReference type="EMBL" id="BMXA01000001">
    <property type="protein sequence ID" value="GHA00042.1"/>
    <property type="molecule type" value="Genomic_DNA"/>
</dbReference>
<comment type="caution">
    <text evidence="1">The sequence shown here is derived from an EMBL/GenBank/DDBJ whole genome shotgun (WGS) entry which is preliminary data.</text>
</comment>
<protein>
    <submittedName>
        <fullName evidence="1">Uncharacterized protein</fullName>
    </submittedName>
</protein>
<evidence type="ECO:0000313" key="2">
    <source>
        <dbReference type="Proteomes" id="UP000614811"/>
    </source>
</evidence>
<proteinExistence type="predicted"/>
<reference evidence="1" key="1">
    <citation type="journal article" date="2014" name="Int. J. Syst. Evol. Microbiol.">
        <title>Complete genome sequence of Corynebacterium casei LMG S-19264T (=DSM 44701T), isolated from a smear-ripened cheese.</title>
        <authorList>
            <consortium name="US DOE Joint Genome Institute (JGI-PGF)"/>
            <person name="Walter F."/>
            <person name="Albersmeier A."/>
            <person name="Kalinowski J."/>
            <person name="Ruckert C."/>
        </authorList>
    </citation>
    <scope>NUCLEOTIDE SEQUENCE</scope>
    <source>
        <strain evidence="1">KCTC 12711</strain>
    </source>
</reference>
<accession>A0A918RKH6</accession>
<dbReference type="AlphaFoldDB" id="A0A918RKH6"/>
<name>A0A918RKH6_9GAMM</name>